<dbReference type="PANTHER" id="PTHR36182:SF2">
    <property type="entry name" value="LYTIC POLYSACCHARIDE MONOOXYGENASE"/>
    <property type="match status" value="1"/>
</dbReference>
<dbReference type="PANTHER" id="PTHR36182">
    <property type="entry name" value="PROTEIN, PUTATIVE (AFU_ORTHOLOGUE AFUA_6G10930)-RELATED"/>
    <property type="match status" value="1"/>
</dbReference>
<feature type="chain" id="PRO_5025429465" description="Chitin-binding type-4 domain-containing protein" evidence="1">
    <location>
        <begin position="20"/>
        <end position="204"/>
    </location>
</feature>
<dbReference type="Gene3D" id="2.70.50.70">
    <property type="match status" value="1"/>
</dbReference>
<gene>
    <name evidence="2" type="ORF">BDZ85DRAFT_203432</name>
</gene>
<feature type="signal peptide" evidence="1">
    <location>
        <begin position="1"/>
        <end position="19"/>
    </location>
</feature>
<name>A0A6A6G579_9PEZI</name>
<keyword evidence="3" id="KW-1185">Reference proteome</keyword>
<accession>A0A6A6G579</accession>
<reference evidence="3" key="1">
    <citation type="journal article" date="2020" name="Stud. Mycol.">
        <title>101 Dothideomycetes genomes: A test case for predicting lifestyles and emergence of pathogens.</title>
        <authorList>
            <person name="Haridas S."/>
            <person name="Albert R."/>
            <person name="Binder M."/>
            <person name="Bloem J."/>
            <person name="LaButti K."/>
            <person name="Salamov A."/>
            <person name="Andreopoulos B."/>
            <person name="Baker S."/>
            <person name="Barry K."/>
            <person name="Bills G."/>
            <person name="Bluhm B."/>
            <person name="Cannon C."/>
            <person name="Castanera R."/>
            <person name="Culley D."/>
            <person name="Daum C."/>
            <person name="Ezra D."/>
            <person name="Gonzalez J."/>
            <person name="Henrissat B."/>
            <person name="Kuo A."/>
            <person name="Liang C."/>
            <person name="Lipzen A."/>
            <person name="Lutzoni F."/>
            <person name="Magnuson J."/>
            <person name="Mondo S."/>
            <person name="Nolan M."/>
            <person name="Ohm R."/>
            <person name="Pangilinan J."/>
            <person name="Park H.-J."/>
            <person name="Ramirez L."/>
            <person name="Alfaro M."/>
            <person name="Sun H."/>
            <person name="Tritt A."/>
            <person name="Yoshinaga Y."/>
            <person name="Zwiers L.-H."/>
            <person name="Turgeon B."/>
            <person name="Goodwin S."/>
            <person name="Spatafora J."/>
            <person name="Crous P."/>
            <person name="Grigoriev I."/>
        </authorList>
    </citation>
    <scope>NUCLEOTIDE SEQUENCE [LARGE SCALE GENOMIC DNA]</scope>
    <source>
        <strain evidence="3">CECT 20119</strain>
    </source>
</reference>
<dbReference type="Proteomes" id="UP000799538">
    <property type="component" value="Unassembled WGS sequence"/>
</dbReference>
<evidence type="ECO:0008006" key="4">
    <source>
        <dbReference type="Google" id="ProtNLM"/>
    </source>
</evidence>
<evidence type="ECO:0000313" key="3">
    <source>
        <dbReference type="Proteomes" id="UP000799538"/>
    </source>
</evidence>
<dbReference type="OrthoDB" id="2342176at2759"/>
<proteinExistence type="predicted"/>
<evidence type="ECO:0000313" key="2">
    <source>
        <dbReference type="EMBL" id="KAF2220590.1"/>
    </source>
</evidence>
<sequence>MKYATTAAATFALISSASAHLFMQVPKPIQGNAIKNPLDPSGSDFPCHGVAPPGAGGVDMAVGSQQDLIFDSGASHENTAVHGGGSCQVSITYETDPAKLKDPNSWRCSDATTNGYDCVNAFRFTIPEGVKTGQATLAWTWFNTIGNREMYMNCAAVNIQGGASDASGLQDFPPMFVANLASVGGGTCKTTEMTNVGFPNPGKY</sequence>
<dbReference type="AlphaFoldDB" id="A0A6A6G579"/>
<feature type="non-terminal residue" evidence="2">
    <location>
        <position position="204"/>
    </location>
</feature>
<keyword evidence="1" id="KW-0732">Signal</keyword>
<dbReference type="EMBL" id="ML992512">
    <property type="protein sequence ID" value="KAF2220590.1"/>
    <property type="molecule type" value="Genomic_DNA"/>
</dbReference>
<protein>
    <recommendedName>
        <fullName evidence="4">Chitin-binding type-4 domain-containing protein</fullName>
    </recommendedName>
</protein>
<organism evidence="2 3">
    <name type="scientific">Elsinoe ampelina</name>
    <dbReference type="NCBI Taxonomy" id="302913"/>
    <lineage>
        <taxon>Eukaryota</taxon>
        <taxon>Fungi</taxon>
        <taxon>Dikarya</taxon>
        <taxon>Ascomycota</taxon>
        <taxon>Pezizomycotina</taxon>
        <taxon>Dothideomycetes</taxon>
        <taxon>Dothideomycetidae</taxon>
        <taxon>Myriangiales</taxon>
        <taxon>Elsinoaceae</taxon>
        <taxon>Elsinoe</taxon>
    </lineage>
</organism>
<evidence type="ECO:0000256" key="1">
    <source>
        <dbReference type="SAM" id="SignalP"/>
    </source>
</evidence>